<organism evidence="1">
    <name type="scientific">Anopheles braziliensis</name>
    <dbReference type="NCBI Taxonomy" id="58242"/>
    <lineage>
        <taxon>Eukaryota</taxon>
        <taxon>Metazoa</taxon>
        <taxon>Ecdysozoa</taxon>
        <taxon>Arthropoda</taxon>
        <taxon>Hexapoda</taxon>
        <taxon>Insecta</taxon>
        <taxon>Pterygota</taxon>
        <taxon>Neoptera</taxon>
        <taxon>Endopterygota</taxon>
        <taxon>Diptera</taxon>
        <taxon>Nematocera</taxon>
        <taxon>Culicoidea</taxon>
        <taxon>Culicidae</taxon>
        <taxon>Anophelinae</taxon>
        <taxon>Anopheles</taxon>
    </lineage>
</organism>
<dbReference type="AlphaFoldDB" id="A0A2M3ZVN6"/>
<reference evidence="1" key="1">
    <citation type="submission" date="2018-01" db="EMBL/GenBank/DDBJ databases">
        <title>An insight into the sialome of Amazonian anophelines.</title>
        <authorList>
            <person name="Ribeiro J.M."/>
            <person name="Scarpassa V."/>
            <person name="Calvo E."/>
        </authorList>
    </citation>
    <scope>NUCLEOTIDE SEQUENCE</scope>
    <source>
        <tissue evidence="1">Salivary glands</tissue>
    </source>
</reference>
<dbReference type="EMBL" id="GGFM01011804">
    <property type="protein sequence ID" value="MBW32555.1"/>
    <property type="molecule type" value="Transcribed_RNA"/>
</dbReference>
<sequence>MVYQLSILLPSPFVFSGAGCVLISVDLVEQCFAGMPKRSKGTNGRREKDDDITVVPADLQTPESMVKDRSILYV</sequence>
<protein>
    <submittedName>
        <fullName evidence="1">Putative secreted peptide</fullName>
    </submittedName>
</protein>
<name>A0A2M3ZVN6_9DIPT</name>
<evidence type="ECO:0000313" key="1">
    <source>
        <dbReference type="EMBL" id="MBW32555.1"/>
    </source>
</evidence>
<proteinExistence type="predicted"/>
<accession>A0A2M3ZVN6</accession>